<reference evidence="1 2" key="1">
    <citation type="submission" date="2023-04" db="EMBL/GenBank/DDBJ databases">
        <title>Luteimonas endophyticus RD2P54.</title>
        <authorList>
            <person name="Sun J.-Q."/>
        </authorList>
    </citation>
    <scope>NUCLEOTIDE SEQUENCE [LARGE SCALE GENOMIC DNA]</scope>
    <source>
        <strain evidence="1 2">RD2P54</strain>
    </source>
</reference>
<proteinExistence type="predicted"/>
<dbReference type="Proteomes" id="UP001156940">
    <property type="component" value="Unassembled WGS sequence"/>
</dbReference>
<dbReference type="EMBL" id="JARXRM010000012">
    <property type="protein sequence ID" value="MDH5821891.1"/>
    <property type="molecule type" value="Genomic_DNA"/>
</dbReference>
<dbReference type="PROSITE" id="PS51257">
    <property type="entry name" value="PROKAR_LIPOPROTEIN"/>
    <property type="match status" value="1"/>
</dbReference>
<protein>
    <recommendedName>
        <fullName evidence="3">DUF3997 domain-containing protein</fullName>
    </recommendedName>
</protein>
<evidence type="ECO:0000313" key="2">
    <source>
        <dbReference type="Proteomes" id="UP001156940"/>
    </source>
</evidence>
<name>A0ABT6J4Z7_9GAMM</name>
<gene>
    <name evidence="1" type="ORF">QFW77_02630</name>
</gene>
<comment type="caution">
    <text evidence="1">The sequence shown here is derived from an EMBL/GenBank/DDBJ whole genome shotgun (WGS) entry which is preliminary data.</text>
</comment>
<keyword evidence="2" id="KW-1185">Reference proteome</keyword>
<sequence length="146" mass="15834">MNSLKRTIVRILLLVIVAASGTSCGLFDSGTSWESDQFRIGWIDTHSTSDLSYRLDDYSSIGIVDACVFAAGANDQYVVVKQRPVSAPGIINYYVLSRVEYDPLGDLRRALTGPISEAAYRELSLRFSLPTVAPVVPEVVCGGETA</sequence>
<evidence type="ECO:0008006" key="3">
    <source>
        <dbReference type="Google" id="ProtNLM"/>
    </source>
</evidence>
<dbReference type="RefSeq" id="WP_280572690.1">
    <property type="nucleotide sequence ID" value="NZ_JARXRM010000012.1"/>
</dbReference>
<accession>A0ABT6J4Z7</accession>
<evidence type="ECO:0000313" key="1">
    <source>
        <dbReference type="EMBL" id="MDH5821891.1"/>
    </source>
</evidence>
<organism evidence="1 2">
    <name type="scientific">Luteimonas endophytica</name>
    <dbReference type="NCBI Taxonomy" id="3042023"/>
    <lineage>
        <taxon>Bacteria</taxon>
        <taxon>Pseudomonadati</taxon>
        <taxon>Pseudomonadota</taxon>
        <taxon>Gammaproteobacteria</taxon>
        <taxon>Lysobacterales</taxon>
        <taxon>Lysobacteraceae</taxon>
        <taxon>Luteimonas</taxon>
    </lineage>
</organism>